<evidence type="ECO:0000256" key="1">
    <source>
        <dbReference type="ARBA" id="ARBA00001947"/>
    </source>
</evidence>
<dbReference type="SUPFAM" id="SSF102215">
    <property type="entry name" value="Creatininase"/>
    <property type="match status" value="1"/>
</dbReference>
<keyword evidence="4" id="KW-0862">Zinc</keyword>
<evidence type="ECO:0000256" key="5">
    <source>
        <dbReference type="ARBA" id="ARBA00024029"/>
    </source>
</evidence>
<comment type="caution">
    <text evidence="6">The sequence shown here is derived from an EMBL/GenBank/DDBJ whole genome shotgun (WGS) entry which is preliminary data.</text>
</comment>
<name>A0A372JIL0_9ACTN</name>
<evidence type="ECO:0000256" key="2">
    <source>
        <dbReference type="ARBA" id="ARBA00022723"/>
    </source>
</evidence>
<dbReference type="GO" id="GO:0016811">
    <property type="term" value="F:hydrolase activity, acting on carbon-nitrogen (but not peptide) bonds, in linear amides"/>
    <property type="evidence" value="ECO:0007669"/>
    <property type="project" value="TreeGrafter"/>
</dbReference>
<accession>A0A372JIL0</accession>
<dbReference type="GO" id="GO:0009231">
    <property type="term" value="P:riboflavin biosynthetic process"/>
    <property type="evidence" value="ECO:0007669"/>
    <property type="project" value="TreeGrafter"/>
</dbReference>
<dbReference type="Proteomes" id="UP000261811">
    <property type="component" value="Unassembled WGS sequence"/>
</dbReference>
<dbReference type="Pfam" id="PF02633">
    <property type="entry name" value="Creatininase"/>
    <property type="match status" value="1"/>
</dbReference>
<evidence type="ECO:0000313" key="7">
    <source>
        <dbReference type="Proteomes" id="UP000261811"/>
    </source>
</evidence>
<comment type="cofactor">
    <cofactor evidence="1">
        <name>Zn(2+)</name>
        <dbReference type="ChEBI" id="CHEBI:29105"/>
    </cofactor>
</comment>
<evidence type="ECO:0000313" key="6">
    <source>
        <dbReference type="EMBL" id="RFU39749.1"/>
    </source>
</evidence>
<dbReference type="InterPro" id="IPR024087">
    <property type="entry name" value="Creatininase-like_sf"/>
</dbReference>
<dbReference type="Gene3D" id="3.40.50.10310">
    <property type="entry name" value="Creatininase"/>
    <property type="match status" value="1"/>
</dbReference>
<dbReference type="RefSeq" id="WP_117359120.1">
    <property type="nucleotide sequence ID" value="NZ_QURH01000326.1"/>
</dbReference>
<dbReference type="GO" id="GO:0046872">
    <property type="term" value="F:metal ion binding"/>
    <property type="evidence" value="ECO:0007669"/>
    <property type="project" value="UniProtKB-KW"/>
</dbReference>
<evidence type="ECO:0000256" key="3">
    <source>
        <dbReference type="ARBA" id="ARBA00022801"/>
    </source>
</evidence>
<protein>
    <submittedName>
        <fullName evidence="6">Creatininase family protein</fullName>
    </submittedName>
</protein>
<proteinExistence type="inferred from homology"/>
<dbReference type="OrthoDB" id="9801445at2"/>
<keyword evidence="7" id="KW-1185">Reference proteome</keyword>
<dbReference type="AlphaFoldDB" id="A0A372JIL0"/>
<keyword evidence="2" id="KW-0479">Metal-binding</keyword>
<reference evidence="6 7" key="1">
    <citation type="submission" date="2018-08" db="EMBL/GenBank/DDBJ databases">
        <title>Actinomadura jelena sp. nov., a novel Actinomycete isolated from soil in Chad.</title>
        <authorList>
            <person name="Shi L."/>
        </authorList>
    </citation>
    <scope>NUCLEOTIDE SEQUENCE [LARGE SCALE GENOMIC DNA]</scope>
    <source>
        <strain evidence="6 7">NEAU-G17</strain>
    </source>
</reference>
<gene>
    <name evidence="6" type="ORF">DZF91_20775</name>
</gene>
<evidence type="ECO:0000256" key="4">
    <source>
        <dbReference type="ARBA" id="ARBA00022833"/>
    </source>
</evidence>
<dbReference type="PANTHER" id="PTHR35005">
    <property type="entry name" value="3-DEHYDRO-SCYLLO-INOSOSE HYDROLASE"/>
    <property type="match status" value="1"/>
</dbReference>
<dbReference type="InterPro" id="IPR003785">
    <property type="entry name" value="Creatininase/forma_Hydrolase"/>
</dbReference>
<keyword evidence="3" id="KW-0378">Hydrolase</keyword>
<comment type="similarity">
    <text evidence="5">Belongs to the creatininase superfamily.</text>
</comment>
<dbReference type="PANTHER" id="PTHR35005:SF1">
    <property type="entry name" value="2-AMINO-5-FORMYLAMINO-6-RIBOSYLAMINOPYRIMIDIN-4(3H)-ONE 5'-MONOPHOSPHATE DEFORMYLASE"/>
    <property type="match status" value="1"/>
</dbReference>
<dbReference type="EMBL" id="QURH01000326">
    <property type="protein sequence ID" value="RFU39749.1"/>
    <property type="molecule type" value="Genomic_DNA"/>
</dbReference>
<organism evidence="6 7">
    <name type="scientific">Actinomadura logoneensis</name>
    <dbReference type="NCBI Taxonomy" id="2293572"/>
    <lineage>
        <taxon>Bacteria</taxon>
        <taxon>Bacillati</taxon>
        <taxon>Actinomycetota</taxon>
        <taxon>Actinomycetes</taxon>
        <taxon>Streptosporangiales</taxon>
        <taxon>Thermomonosporaceae</taxon>
        <taxon>Actinomadura</taxon>
    </lineage>
</organism>
<sequence>MRHLLPTATTTDERALDASVAILPVGSFEQHGSFLPLVTDTVVACAISREIANAYPVRLLPPITISCSQEHSAWPGTASISARTLYSVISDVYDSVTRSGPSALVLINGHGGNYVLGNVVQEANAEGRRMALFPQPADWEEAREAGHLATTNHEDMHAGEIETSILLHVSPELVRDGYQTADHLADDRRHLHTTGMQPYTETGVIGRPSLGTAEKGKAALDSFVRNFAAVLDLF</sequence>